<dbReference type="AlphaFoldDB" id="A0A6G9AXM7"/>
<gene>
    <name evidence="1" type="ORF">G8759_33100</name>
</gene>
<keyword evidence="2" id="KW-1185">Reference proteome</keyword>
<dbReference type="Proteomes" id="UP000501802">
    <property type="component" value="Chromosome"/>
</dbReference>
<organism evidence="1 2">
    <name type="scientific">Spirosoma aureum</name>
    <dbReference type="NCBI Taxonomy" id="2692134"/>
    <lineage>
        <taxon>Bacteria</taxon>
        <taxon>Pseudomonadati</taxon>
        <taxon>Bacteroidota</taxon>
        <taxon>Cytophagia</taxon>
        <taxon>Cytophagales</taxon>
        <taxon>Cytophagaceae</taxon>
        <taxon>Spirosoma</taxon>
    </lineage>
</organism>
<dbReference type="RefSeq" id="WP_167217696.1">
    <property type="nucleotide sequence ID" value="NZ_CP050063.1"/>
</dbReference>
<sequence length="134" mass="15166">MKSFMSSMVFAFNMSLVLVVAPIQKTIAQSPRPTKLARYQMASYISADSTKLRVNVNKELGGQVYVHLLDLRGNVLFEKTMAPVDTTVRLSLNLMELIEGDYTLKVSNGLEAEVREFKIKTRKPRKITRTITLL</sequence>
<evidence type="ECO:0008006" key="3">
    <source>
        <dbReference type="Google" id="ProtNLM"/>
    </source>
</evidence>
<dbReference type="EMBL" id="CP050063">
    <property type="protein sequence ID" value="QIP17134.1"/>
    <property type="molecule type" value="Genomic_DNA"/>
</dbReference>
<protein>
    <recommendedName>
        <fullName evidence="3">T9SS type A sorting domain-containing protein</fullName>
    </recommendedName>
</protein>
<accession>A0A6G9AXM7</accession>
<evidence type="ECO:0000313" key="2">
    <source>
        <dbReference type="Proteomes" id="UP000501802"/>
    </source>
</evidence>
<dbReference type="KEGG" id="spib:G8759_33100"/>
<evidence type="ECO:0000313" key="1">
    <source>
        <dbReference type="EMBL" id="QIP17134.1"/>
    </source>
</evidence>
<reference evidence="1 2" key="1">
    <citation type="submission" date="2020-03" db="EMBL/GenBank/DDBJ databases">
        <authorList>
            <person name="Kim M.K."/>
        </authorList>
    </citation>
    <scope>NUCLEOTIDE SEQUENCE [LARGE SCALE GENOMIC DNA]</scope>
    <source>
        <strain evidence="1 2">BT328</strain>
    </source>
</reference>
<name>A0A6G9AXM7_9BACT</name>
<proteinExistence type="predicted"/>